<organism evidence="2 3">
    <name type="scientific">Bacillus bruguierae</name>
    <dbReference type="NCBI Taxonomy" id="3127667"/>
    <lineage>
        <taxon>Bacteria</taxon>
        <taxon>Bacillati</taxon>
        <taxon>Bacillota</taxon>
        <taxon>Bacilli</taxon>
        <taxon>Bacillales</taxon>
        <taxon>Bacillaceae</taxon>
        <taxon>Bacillus</taxon>
    </lineage>
</organism>
<dbReference type="Gene3D" id="3.40.50.720">
    <property type="entry name" value="NAD(P)-binding Rossmann-like Domain"/>
    <property type="match status" value="1"/>
</dbReference>
<dbReference type="InterPro" id="IPR050177">
    <property type="entry name" value="Lipid_A_modif_metabolic_enz"/>
</dbReference>
<proteinExistence type="predicted"/>
<dbReference type="Pfam" id="PF01370">
    <property type="entry name" value="Epimerase"/>
    <property type="match status" value="1"/>
</dbReference>
<dbReference type="EMBL" id="JBAWSX010000019">
    <property type="protein sequence ID" value="MEI4803940.1"/>
    <property type="molecule type" value="Genomic_DNA"/>
</dbReference>
<dbReference type="InterPro" id="IPR001509">
    <property type="entry name" value="Epimerase_deHydtase"/>
</dbReference>
<evidence type="ECO:0000313" key="2">
    <source>
        <dbReference type="EMBL" id="MEI4803940.1"/>
    </source>
</evidence>
<accession>A0ABU8FMM1</accession>
<dbReference type="PANTHER" id="PTHR43245">
    <property type="entry name" value="BIFUNCTIONAL POLYMYXIN RESISTANCE PROTEIN ARNA"/>
    <property type="match status" value="1"/>
</dbReference>
<sequence length="322" mass="37151">MVQILVMGGTQFVSEALAKFFISKGYEVDIFTRGTREITYEGVRTHLIGDRNVSLDIQKNISGKQYDFIFDITAYHKNHVKTLLDYIDTSKLKRYVLCSSGAVYAPSNQTLFEDFERTENYNWGQYGLDKKEAEDYLFSLHKQEGFPITIFRPSYIYGEGNNLYREAYIFDRLTKNLTIPIPKNVGPVQFVHIDDVVRVMESVIGSEQSNGQAYNLSYPEDITWKTLVDTASHIVGIETHTVEIDETALDPAISTRNYFPFRNVTYTMNIEKLNAHHLYVPRVNLHTGLQKAYHFYQTENVQLSDATMNKVDEVLRIFSLNK</sequence>
<dbReference type="Proteomes" id="UP001372526">
    <property type="component" value="Unassembled WGS sequence"/>
</dbReference>
<protein>
    <submittedName>
        <fullName evidence="2">NAD-dependent epimerase/dehydratase family protein</fullName>
    </submittedName>
</protein>
<reference evidence="2 3" key="1">
    <citation type="submission" date="2024-01" db="EMBL/GenBank/DDBJ databases">
        <title>Seven novel Bacillus-like species.</title>
        <authorList>
            <person name="Liu G."/>
        </authorList>
    </citation>
    <scope>NUCLEOTIDE SEQUENCE [LARGE SCALE GENOMIC DNA]</scope>
    <source>
        <strain evidence="2 3">FJAT-51639</strain>
    </source>
</reference>
<comment type="caution">
    <text evidence="2">The sequence shown here is derived from an EMBL/GenBank/DDBJ whole genome shotgun (WGS) entry which is preliminary data.</text>
</comment>
<evidence type="ECO:0000259" key="1">
    <source>
        <dbReference type="Pfam" id="PF01370"/>
    </source>
</evidence>
<feature type="domain" description="NAD-dependent epimerase/dehydratase" evidence="1">
    <location>
        <begin position="4"/>
        <end position="216"/>
    </location>
</feature>
<name>A0ABU8FMM1_9BACI</name>
<gene>
    <name evidence="2" type="ORF">WAZ07_22495</name>
</gene>
<evidence type="ECO:0000313" key="3">
    <source>
        <dbReference type="Proteomes" id="UP001372526"/>
    </source>
</evidence>
<dbReference type="SUPFAM" id="SSF51735">
    <property type="entry name" value="NAD(P)-binding Rossmann-fold domains"/>
    <property type="match status" value="1"/>
</dbReference>
<dbReference type="RefSeq" id="WP_336474229.1">
    <property type="nucleotide sequence ID" value="NZ_JBAWSX010000019.1"/>
</dbReference>
<keyword evidence="3" id="KW-1185">Reference proteome</keyword>
<dbReference type="InterPro" id="IPR036291">
    <property type="entry name" value="NAD(P)-bd_dom_sf"/>
</dbReference>
<dbReference type="PANTHER" id="PTHR43245:SF13">
    <property type="entry name" value="UDP-D-APIOSE_UDP-D-XYLOSE SYNTHASE 2"/>
    <property type="match status" value="1"/>
</dbReference>